<gene>
    <name evidence="3" type="ORF">ACFOX0_00600</name>
</gene>
<dbReference type="InterPro" id="IPR018961">
    <property type="entry name" value="DnaJ_homolog_subfam-C_membr-28"/>
</dbReference>
<proteinExistence type="predicted"/>
<evidence type="ECO:0000259" key="2">
    <source>
        <dbReference type="Pfam" id="PF09350"/>
    </source>
</evidence>
<evidence type="ECO:0000313" key="3">
    <source>
        <dbReference type="EMBL" id="MFC4104440.1"/>
    </source>
</evidence>
<organism evidence="3 4">
    <name type="scientific">Micromonospora zhanjiangensis</name>
    <dbReference type="NCBI Taxonomy" id="1522057"/>
    <lineage>
        <taxon>Bacteria</taxon>
        <taxon>Bacillati</taxon>
        <taxon>Actinomycetota</taxon>
        <taxon>Actinomycetes</taxon>
        <taxon>Micromonosporales</taxon>
        <taxon>Micromonosporaceae</taxon>
        <taxon>Micromonospora</taxon>
    </lineage>
</organism>
<feature type="compositionally biased region" description="Basic residues" evidence="1">
    <location>
        <begin position="146"/>
        <end position="159"/>
    </location>
</feature>
<reference evidence="4" key="1">
    <citation type="journal article" date="2019" name="Int. J. Syst. Evol. Microbiol.">
        <title>The Global Catalogue of Microorganisms (GCM) 10K type strain sequencing project: providing services to taxonomists for standard genome sequencing and annotation.</title>
        <authorList>
            <consortium name="The Broad Institute Genomics Platform"/>
            <consortium name="The Broad Institute Genome Sequencing Center for Infectious Disease"/>
            <person name="Wu L."/>
            <person name="Ma J."/>
        </authorList>
    </citation>
    <scope>NUCLEOTIDE SEQUENCE [LARGE SCALE GENOMIC DNA]</scope>
    <source>
        <strain evidence="4">2902at01</strain>
    </source>
</reference>
<feature type="domain" description="DnaJ homologue subfamily C member 28 conserved" evidence="2">
    <location>
        <begin position="11"/>
        <end position="78"/>
    </location>
</feature>
<dbReference type="Proteomes" id="UP001595868">
    <property type="component" value="Unassembled WGS sequence"/>
</dbReference>
<comment type="caution">
    <text evidence="3">The sequence shown here is derived from an EMBL/GenBank/DDBJ whole genome shotgun (WGS) entry which is preliminary data.</text>
</comment>
<evidence type="ECO:0000313" key="4">
    <source>
        <dbReference type="Proteomes" id="UP001595868"/>
    </source>
</evidence>
<evidence type="ECO:0000256" key="1">
    <source>
        <dbReference type="SAM" id="MobiDB-lite"/>
    </source>
</evidence>
<accession>A0ABV8KEH2</accession>
<feature type="region of interest" description="Disordered" evidence="1">
    <location>
        <begin position="126"/>
        <end position="159"/>
    </location>
</feature>
<dbReference type="EMBL" id="JBHSBN010000001">
    <property type="protein sequence ID" value="MFC4104440.1"/>
    <property type="molecule type" value="Genomic_DNA"/>
</dbReference>
<keyword evidence="4" id="KW-1185">Reference proteome</keyword>
<protein>
    <submittedName>
        <fullName evidence="3">DUF1992 domain-containing protein</fullName>
    </submittedName>
</protein>
<dbReference type="Pfam" id="PF09350">
    <property type="entry name" value="DJC28_CD"/>
    <property type="match status" value="1"/>
</dbReference>
<name>A0ABV8KEH2_9ACTN</name>
<feature type="compositionally biased region" description="Low complexity" evidence="1">
    <location>
        <begin position="129"/>
        <end position="139"/>
    </location>
</feature>
<dbReference type="RefSeq" id="WP_377541377.1">
    <property type="nucleotide sequence ID" value="NZ_JBHSBN010000001.1"/>
</dbReference>
<sequence length="159" mass="17822">MSDASNRLESLVDAQLRAARERGEFDNLPGAGKPLPKRHSPDDELWWIKDYIAREGLPTDALLPPALRLAREIEHLPGRVAGLAAESLVREAVADLNRRIADHLRLPPPGPYVPLRRLDPDQVVRDWQAARAPTAGEAPAPAPPARPRRRWFHRRRTSA</sequence>